<feature type="compositionally biased region" description="Basic and acidic residues" evidence="1">
    <location>
        <begin position="89"/>
        <end position="98"/>
    </location>
</feature>
<evidence type="ECO:0000313" key="2">
    <source>
        <dbReference type="EMBL" id="MPC45879.1"/>
    </source>
</evidence>
<dbReference type="AlphaFoldDB" id="A0A5B7FL51"/>
<feature type="region of interest" description="Disordered" evidence="1">
    <location>
        <begin position="1"/>
        <end position="98"/>
    </location>
</feature>
<name>A0A5B7FL51_PORTR</name>
<keyword evidence="3" id="KW-1185">Reference proteome</keyword>
<comment type="caution">
    <text evidence="2">The sequence shown here is derived from an EMBL/GenBank/DDBJ whole genome shotgun (WGS) entry which is preliminary data.</text>
</comment>
<feature type="compositionally biased region" description="Basic and acidic residues" evidence="1">
    <location>
        <begin position="22"/>
        <end position="71"/>
    </location>
</feature>
<protein>
    <submittedName>
        <fullName evidence="2">Uncharacterized protein</fullName>
    </submittedName>
</protein>
<organism evidence="2 3">
    <name type="scientific">Portunus trituberculatus</name>
    <name type="common">Swimming crab</name>
    <name type="synonym">Neptunus trituberculatus</name>
    <dbReference type="NCBI Taxonomy" id="210409"/>
    <lineage>
        <taxon>Eukaryota</taxon>
        <taxon>Metazoa</taxon>
        <taxon>Ecdysozoa</taxon>
        <taxon>Arthropoda</taxon>
        <taxon>Crustacea</taxon>
        <taxon>Multicrustacea</taxon>
        <taxon>Malacostraca</taxon>
        <taxon>Eumalacostraca</taxon>
        <taxon>Eucarida</taxon>
        <taxon>Decapoda</taxon>
        <taxon>Pleocyemata</taxon>
        <taxon>Brachyura</taxon>
        <taxon>Eubrachyura</taxon>
        <taxon>Portunoidea</taxon>
        <taxon>Portunidae</taxon>
        <taxon>Portuninae</taxon>
        <taxon>Portunus</taxon>
    </lineage>
</organism>
<accession>A0A5B7FL51</accession>
<gene>
    <name evidence="2" type="ORF">E2C01_039585</name>
</gene>
<proteinExistence type="predicted"/>
<evidence type="ECO:0000256" key="1">
    <source>
        <dbReference type="SAM" id="MobiDB-lite"/>
    </source>
</evidence>
<dbReference type="Proteomes" id="UP000324222">
    <property type="component" value="Unassembled WGS sequence"/>
</dbReference>
<dbReference type="EMBL" id="VSRR010006937">
    <property type="protein sequence ID" value="MPC45879.1"/>
    <property type="molecule type" value="Genomic_DNA"/>
</dbReference>
<reference evidence="2 3" key="1">
    <citation type="submission" date="2019-05" db="EMBL/GenBank/DDBJ databases">
        <title>Another draft genome of Portunus trituberculatus and its Hox gene families provides insights of decapod evolution.</title>
        <authorList>
            <person name="Jeong J.-H."/>
            <person name="Song I."/>
            <person name="Kim S."/>
            <person name="Choi T."/>
            <person name="Kim D."/>
            <person name="Ryu S."/>
            <person name="Kim W."/>
        </authorList>
    </citation>
    <scope>NUCLEOTIDE SEQUENCE [LARGE SCALE GENOMIC DNA]</scope>
    <source>
        <tissue evidence="2">Muscle</tissue>
    </source>
</reference>
<evidence type="ECO:0000313" key="3">
    <source>
        <dbReference type="Proteomes" id="UP000324222"/>
    </source>
</evidence>
<sequence>MTRLALRYLHREEEEEEEKEEERETRCMEVAEKMRRLAETGDGKRSVLRRDRQRPNTKHWEETRKETRATGDEGGSEASMGATRGRGRQSVERHTEEE</sequence>